<gene>
    <name evidence="2" type="ORF">J7E47_03270</name>
</gene>
<evidence type="ECO:0000313" key="3">
    <source>
        <dbReference type="Proteomes" id="UP000692896"/>
    </source>
</evidence>
<organism evidence="2 3">
    <name type="scientific">Pseudomonas fluorescens</name>
    <dbReference type="NCBI Taxonomy" id="294"/>
    <lineage>
        <taxon>Bacteria</taxon>
        <taxon>Pseudomonadati</taxon>
        <taxon>Pseudomonadota</taxon>
        <taxon>Gammaproteobacteria</taxon>
        <taxon>Pseudomonadales</taxon>
        <taxon>Pseudomonadaceae</taxon>
        <taxon>Pseudomonas</taxon>
    </lineage>
</organism>
<feature type="compositionally biased region" description="Basic and acidic residues" evidence="1">
    <location>
        <begin position="87"/>
        <end position="100"/>
    </location>
</feature>
<dbReference type="AlphaFoldDB" id="A0A944DL49"/>
<dbReference type="InterPro" id="IPR019110">
    <property type="entry name" value="Uncharacterised_RAQPRD"/>
</dbReference>
<evidence type="ECO:0000313" key="2">
    <source>
        <dbReference type="EMBL" id="MBT2327740.1"/>
    </source>
</evidence>
<protein>
    <submittedName>
        <fullName evidence="2">Conjugal transfer protein</fullName>
    </submittedName>
</protein>
<comment type="caution">
    <text evidence="2">The sequence shown here is derived from an EMBL/GenBank/DDBJ whole genome shotgun (WGS) entry which is preliminary data.</text>
</comment>
<dbReference type="Proteomes" id="UP000692896">
    <property type="component" value="Unassembled WGS sequence"/>
</dbReference>
<name>A0A944DL49_PSEFL</name>
<dbReference type="NCBIfam" id="TIGR01690">
    <property type="entry name" value="ICE_RAQPRD"/>
    <property type="match status" value="1"/>
</dbReference>
<accession>A0A944DL49</accession>
<reference evidence="2" key="1">
    <citation type="submission" date="2021-03" db="EMBL/GenBank/DDBJ databases">
        <title>Genomic analysis provides insights into the functional capacity of soil bacteria communities inhabiting an altitudinal gradient in the Atacama Desert.</title>
        <authorList>
            <person name="Gonzalez M."/>
            <person name="Maldonado J."/>
            <person name="Maza F."/>
            <person name="Hodar C."/>
            <person name="Cortes M."/>
            <person name="Palma R."/>
            <person name="Andreani C."/>
            <person name="Gaete A."/>
            <person name="Vasquez-Dean J."/>
            <person name="Acuna V."/>
            <person name="Aguado M."/>
            <person name="Mandakovic D."/>
            <person name="Latorre M."/>
            <person name="Orellana A."/>
            <person name="Gutierrez R."/>
            <person name="Montecino M."/>
            <person name="Allende M."/>
            <person name="Maass A."/>
            <person name="Cambiazo V."/>
        </authorList>
    </citation>
    <scope>NUCLEOTIDE SEQUENCE</scope>
    <source>
        <strain evidence="2">ISL-25</strain>
    </source>
</reference>
<dbReference type="Pfam" id="PF09686">
    <property type="entry name" value="Plasmid_RAQPRD"/>
    <property type="match status" value="1"/>
</dbReference>
<dbReference type="RefSeq" id="WP_214917013.1">
    <property type="nucleotide sequence ID" value="NZ_JAGGNX010000019.1"/>
</dbReference>
<feature type="region of interest" description="Disordered" evidence="1">
    <location>
        <begin position="81"/>
        <end position="109"/>
    </location>
</feature>
<sequence length="109" mass="12128">MSTVPIRIFIISLVAVHCASTAAGEQEQKLNLLTQQLDILVTLAQQASRYEAPESGMRYRFDYPRLIQDIQSIRLGVKGYLSPSRAQPRDPGELVGDYRLDASLPEPSP</sequence>
<evidence type="ECO:0000256" key="1">
    <source>
        <dbReference type="SAM" id="MobiDB-lite"/>
    </source>
</evidence>
<proteinExistence type="predicted"/>
<dbReference type="EMBL" id="JAGGOB010000008">
    <property type="protein sequence ID" value="MBT2327740.1"/>
    <property type="molecule type" value="Genomic_DNA"/>
</dbReference>